<evidence type="ECO:0000259" key="2">
    <source>
        <dbReference type="Pfam" id="PF01343"/>
    </source>
</evidence>
<accession>A0A376BZP7</accession>
<gene>
    <name evidence="3" type="ORF">NCTC11661_00824</name>
</gene>
<feature type="domain" description="Peptidase S49" evidence="2">
    <location>
        <begin position="130"/>
        <end position="270"/>
    </location>
</feature>
<dbReference type="PANTHER" id="PTHR42987">
    <property type="entry name" value="PEPTIDASE S49"/>
    <property type="match status" value="1"/>
</dbReference>
<sequence length="271" mass="30241">MFGNTFFNTPLAIDKGYLLALIPSLLSEYALVKANAHNPYIQEREDVFRENIKAQGKLMGNNHFPVVLNIVGPIVKYSSWYSYGTQFYGKLLKELDAHPQVSGIVLNIDSGGGMVSGTAELTNIIKNLTTPTISYTSGYQCSAALDIASGCDYHMASPYADLIGSIGTMLSYQDFSAMFEKWGAKIYELYAPQSTEKNQEWRELMKGNEALYTERLRMLAQDFIDRMKENFGEDLKDDGHVFKGKTYTPQEALAIGLIDELGTLEDALSKF</sequence>
<evidence type="ECO:0000256" key="1">
    <source>
        <dbReference type="ARBA" id="ARBA00008683"/>
    </source>
</evidence>
<dbReference type="EMBL" id="UFTJ01000001">
    <property type="protein sequence ID" value="SSZ47158.1"/>
    <property type="molecule type" value="Genomic_DNA"/>
</dbReference>
<proteinExistence type="inferred from homology"/>
<dbReference type="PANTHER" id="PTHR42987:SF4">
    <property type="entry name" value="PROTEASE SOHB-RELATED"/>
    <property type="match status" value="1"/>
</dbReference>
<dbReference type="AlphaFoldDB" id="A0A376BZP7"/>
<evidence type="ECO:0000313" key="3">
    <source>
        <dbReference type="EMBL" id="SSZ47158.1"/>
    </source>
</evidence>
<dbReference type="Gene3D" id="3.90.226.10">
    <property type="entry name" value="2-enoyl-CoA Hydratase, Chain A, domain 1"/>
    <property type="match status" value="1"/>
</dbReference>
<dbReference type="GO" id="GO:0008233">
    <property type="term" value="F:peptidase activity"/>
    <property type="evidence" value="ECO:0007669"/>
    <property type="project" value="InterPro"/>
</dbReference>
<reference evidence="3 4" key="1">
    <citation type="submission" date="2018-06" db="EMBL/GenBank/DDBJ databases">
        <authorList>
            <consortium name="Pathogen Informatics"/>
            <person name="Doyle S."/>
        </authorList>
    </citation>
    <scope>NUCLEOTIDE SEQUENCE [LARGE SCALE GENOMIC DNA]</scope>
    <source>
        <strain evidence="3 4">NCTC11661</strain>
    </source>
</reference>
<evidence type="ECO:0000313" key="4">
    <source>
        <dbReference type="Proteomes" id="UP000255515"/>
    </source>
</evidence>
<protein>
    <submittedName>
        <fullName evidence="3">Signal peptide peptidase SppA, 36K type</fullName>
    </submittedName>
</protein>
<name>A0A376BZP7_9FLAO</name>
<dbReference type="Pfam" id="PF01343">
    <property type="entry name" value="Peptidase_S49"/>
    <property type="match status" value="1"/>
</dbReference>
<dbReference type="InterPro" id="IPR002142">
    <property type="entry name" value="Peptidase_S49"/>
</dbReference>
<comment type="similarity">
    <text evidence="1">Belongs to the peptidase S49 family.</text>
</comment>
<dbReference type="Proteomes" id="UP000255515">
    <property type="component" value="Unassembled WGS sequence"/>
</dbReference>
<dbReference type="GO" id="GO:0006508">
    <property type="term" value="P:proteolysis"/>
    <property type="evidence" value="ECO:0007669"/>
    <property type="project" value="InterPro"/>
</dbReference>
<dbReference type="RefSeq" id="WP_002686433.1">
    <property type="nucleotide sequence ID" value="NZ_UFTJ01000001.1"/>
</dbReference>
<dbReference type="SUPFAM" id="SSF52096">
    <property type="entry name" value="ClpP/crotonase"/>
    <property type="match status" value="1"/>
</dbReference>
<dbReference type="InterPro" id="IPR029045">
    <property type="entry name" value="ClpP/crotonase-like_dom_sf"/>
</dbReference>
<organism evidence="3 4">
    <name type="scientific">Bergeyella zoohelcum</name>
    <dbReference type="NCBI Taxonomy" id="1015"/>
    <lineage>
        <taxon>Bacteria</taxon>
        <taxon>Pseudomonadati</taxon>
        <taxon>Bacteroidota</taxon>
        <taxon>Flavobacteriia</taxon>
        <taxon>Flavobacteriales</taxon>
        <taxon>Weeksellaceae</taxon>
        <taxon>Bergeyella</taxon>
    </lineage>
</organism>